<organism evidence="1">
    <name type="scientific">marine sediment metagenome</name>
    <dbReference type="NCBI Taxonomy" id="412755"/>
    <lineage>
        <taxon>unclassified sequences</taxon>
        <taxon>metagenomes</taxon>
        <taxon>ecological metagenomes</taxon>
    </lineage>
</organism>
<feature type="non-terminal residue" evidence="1">
    <location>
        <position position="1"/>
    </location>
</feature>
<dbReference type="EMBL" id="BART01012313">
    <property type="protein sequence ID" value="GAG79448.1"/>
    <property type="molecule type" value="Genomic_DNA"/>
</dbReference>
<dbReference type="AlphaFoldDB" id="X1B5M4"/>
<sequence>VVIQKNRILRARPRLDTWKLNFDIIYHKEYVEPTVLEKIVNEGGFKVGLLDYRPQKRGPYGTFQVTKFEVID</sequence>
<accession>X1B5M4</accession>
<proteinExistence type="predicted"/>
<protein>
    <submittedName>
        <fullName evidence="1">Uncharacterized protein</fullName>
    </submittedName>
</protein>
<comment type="caution">
    <text evidence="1">The sequence shown here is derived from an EMBL/GenBank/DDBJ whole genome shotgun (WGS) entry which is preliminary data.</text>
</comment>
<evidence type="ECO:0000313" key="1">
    <source>
        <dbReference type="EMBL" id="GAG79448.1"/>
    </source>
</evidence>
<name>X1B5M4_9ZZZZ</name>
<gene>
    <name evidence="1" type="ORF">S01H4_25766</name>
</gene>
<reference evidence="1" key="1">
    <citation type="journal article" date="2014" name="Front. Microbiol.">
        <title>High frequency of phylogenetically diverse reductive dehalogenase-homologous genes in deep subseafloor sedimentary metagenomes.</title>
        <authorList>
            <person name="Kawai M."/>
            <person name="Futagami T."/>
            <person name="Toyoda A."/>
            <person name="Takaki Y."/>
            <person name="Nishi S."/>
            <person name="Hori S."/>
            <person name="Arai W."/>
            <person name="Tsubouchi T."/>
            <person name="Morono Y."/>
            <person name="Uchiyama I."/>
            <person name="Ito T."/>
            <person name="Fujiyama A."/>
            <person name="Inagaki F."/>
            <person name="Takami H."/>
        </authorList>
    </citation>
    <scope>NUCLEOTIDE SEQUENCE</scope>
    <source>
        <strain evidence="1">Expedition CK06-06</strain>
    </source>
</reference>